<feature type="transmembrane region" description="Helical" evidence="1">
    <location>
        <begin position="128"/>
        <end position="145"/>
    </location>
</feature>
<accession>A0A3E1P6Z3</accession>
<evidence type="ECO:0000313" key="3">
    <source>
        <dbReference type="Proteomes" id="UP000261174"/>
    </source>
</evidence>
<feature type="transmembrane region" description="Helical" evidence="1">
    <location>
        <begin position="103"/>
        <end position="122"/>
    </location>
</feature>
<sequence length="222" mass="24323">METLVKILIYIHALFGGLGLISGIASIGIKKGSKLHKNSGKAFSYSMFISSLVSLVIARMPGHENLFLFLIGVFTIYLVLAGNRALTFRGDSKHSADTIDKTISGTMLGASVVMLLTGIYQLTMHRGGNAVLFVFFGGFGLYMTLKDFYTFRVFKEKKNAWLSSHIGRMVAALIASITAFMVAGLHIQTLMAWMLPSVIGTIYITYWNRKIKGVPSLALAKN</sequence>
<keyword evidence="1" id="KW-0472">Membrane</keyword>
<dbReference type="RefSeq" id="WP_116853350.1">
    <property type="nucleotide sequence ID" value="NZ_QTJV01000002.1"/>
</dbReference>
<name>A0A3E1P6Z3_9BACT</name>
<keyword evidence="1" id="KW-0812">Transmembrane</keyword>
<evidence type="ECO:0008006" key="4">
    <source>
        <dbReference type="Google" id="ProtNLM"/>
    </source>
</evidence>
<reference evidence="2 3" key="1">
    <citation type="submission" date="2018-08" db="EMBL/GenBank/DDBJ databases">
        <title>Chitinophaga sp. K20C18050901, a novel bacterium isolated from forest soil.</title>
        <authorList>
            <person name="Wang C."/>
        </authorList>
    </citation>
    <scope>NUCLEOTIDE SEQUENCE [LARGE SCALE GENOMIC DNA]</scope>
    <source>
        <strain evidence="2 3">K20C18050901</strain>
    </source>
</reference>
<evidence type="ECO:0000313" key="2">
    <source>
        <dbReference type="EMBL" id="RFM35870.1"/>
    </source>
</evidence>
<dbReference type="OrthoDB" id="5984490at2"/>
<comment type="caution">
    <text evidence="2">The sequence shown here is derived from an EMBL/GenBank/DDBJ whole genome shotgun (WGS) entry which is preliminary data.</text>
</comment>
<dbReference type="AlphaFoldDB" id="A0A3E1P6Z3"/>
<keyword evidence="1" id="KW-1133">Transmembrane helix</keyword>
<proteinExistence type="predicted"/>
<evidence type="ECO:0000256" key="1">
    <source>
        <dbReference type="SAM" id="Phobius"/>
    </source>
</evidence>
<organism evidence="2 3">
    <name type="scientific">Chitinophaga silvisoli</name>
    <dbReference type="NCBI Taxonomy" id="2291814"/>
    <lineage>
        <taxon>Bacteria</taxon>
        <taxon>Pseudomonadati</taxon>
        <taxon>Bacteroidota</taxon>
        <taxon>Chitinophagia</taxon>
        <taxon>Chitinophagales</taxon>
        <taxon>Chitinophagaceae</taxon>
        <taxon>Chitinophaga</taxon>
    </lineage>
</organism>
<feature type="transmembrane region" description="Helical" evidence="1">
    <location>
        <begin position="7"/>
        <end position="30"/>
    </location>
</feature>
<gene>
    <name evidence="2" type="ORF">DXN04_10920</name>
</gene>
<dbReference type="EMBL" id="QTJV01000002">
    <property type="protein sequence ID" value="RFM35870.1"/>
    <property type="molecule type" value="Genomic_DNA"/>
</dbReference>
<feature type="transmembrane region" description="Helical" evidence="1">
    <location>
        <begin position="42"/>
        <end position="60"/>
    </location>
</feature>
<feature type="transmembrane region" description="Helical" evidence="1">
    <location>
        <begin position="66"/>
        <end position="82"/>
    </location>
</feature>
<protein>
    <recommendedName>
        <fullName evidence="4">DUF2306 domain-containing protein</fullName>
    </recommendedName>
</protein>
<keyword evidence="3" id="KW-1185">Reference proteome</keyword>
<feature type="transmembrane region" description="Helical" evidence="1">
    <location>
        <begin position="166"/>
        <end position="184"/>
    </location>
</feature>
<dbReference type="Proteomes" id="UP000261174">
    <property type="component" value="Unassembled WGS sequence"/>
</dbReference>